<dbReference type="PROSITE" id="PS50949">
    <property type="entry name" value="HTH_GNTR"/>
    <property type="match status" value="1"/>
</dbReference>
<dbReference type="Gene3D" id="1.10.10.10">
    <property type="entry name" value="Winged helix-like DNA-binding domain superfamily/Winged helix DNA-binding domain"/>
    <property type="match status" value="1"/>
</dbReference>
<dbReference type="GO" id="GO:0003700">
    <property type="term" value="F:DNA-binding transcription factor activity"/>
    <property type="evidence" value="ECO:0007669"/>
    <property type="project" value="InterPro"/>
</dbReference>
<evidence type="ECO:0000256" key="5">
    <source>
        <dbReference type="ARBA" id="ARBA00023163"/>
    </source>
</evidence>
<evidence type="ECO:0000259" key="6">
    <source>
        <dbReference type="PROSITE" id="PS50949"/>
    </source>
</evidence>
<dbReference type="EMBL" id="BMMK01000024">
    <property type="protein sequence ID" value="GGM69384.1"/>
    <property type="molecule type" value="Genomic_DNA"/>
</dbReference>
<comment type="caution">
    <text evidence="7">The sequence shown here is derived from an EMBL/GenBank/DDBJ whole genome shotgun (WGS) entry which is preliminary data.</text>
</comment>
<dbReference type="PANTHER" id="PTHR46577">
    <property type="entry name" value="HTH-TYPE TRANSCRIPTIONAL REGULATORY PROTEIN GABR"/>
    <property type="match status" value="1"/>
</dbReference>
<reference evidence="7" key="1">
    <citation type="journal article" date="2014" name="Int. J. Syst. Evol. Microbiol.">
        <title>Complete genome sequence of Corynebacterium casei LMG S-19264T (=DSM 44701T), isolated from a smear-ripened cheese.</title>
        <authorList>
            <consortium name="US DOE Joint Genome Institute (JGI-PGF)"/>
            <person name="Walter F."/>
            <person name="Albersmeier A."/>
            <person name="Kalinowski J."/>
            <person name="Ruckert C."/>
        </authorList>
    </citation>
    <scope>NUCLEOTIDE SEQUENCE</scope>
    <source>
        <strain evidence="7">CGMCC 4.5737</strain>
    </source>
</reference>
<dbReference type="SMART" id="SM00345">
    <property type="entry name" value="HTH_GNTR"/>
    <property type="match status" value="1"/>
</dbReference>
<dbReference type="InterPro" id="IPR036388">
    <property type="entry name" value="WH-like_DNA-bd_sf"/>
</dbReference>
<dbReference type="CDD" id="cd00609">
    <property type="entry name" value="AAT_like"/>
    <property type="match status" value="1"/>
</dbReference>
<dbReference type="Pfam" id="PF00155">
    <property type="entry name" value="Aminotran_1_2"/>
    <property type="match status" value="1"/>
</dbReference>
<dbReference type="SUPFAM" id="SSF46785">
    <property type="entry name" value="Winged helix' DNA-binding domain"/>
    <property type="match status" value="1"/>
</dbReference>
<dbReference type="CDD" id="cd07377">
    <property type="entry name" value="WHTH_GntR"/>
    <property type="match status" value="1"/>
</dbReference>
<dbReference type="GO" id="GO:0003677">
    <property type="term" value="F:DNA binding"/>
    <property type="evidence" value="ECO:0007669"/>
    <property type="project" value="UniProtKB-KW"/>
</dbReference>
<dbReference type="InterPro" id="IPR051446">
    <property type="entry name" value="HTH_trans_reg/aminotransferase"/>
</dbReference>
<keyword evidence="4" id="KW-0238">DNA-binding</keyword>
<evidence type="ECO:0000256" key="1">
    <source>
        <dbReference type="ARBA" id="ARBA00005384"/>
    </source>
</evidence>
<dbReference type="PANTHER" id="PTHR46577:SF1">
    <property type="entry name" value="HTH-TYPE TRANSCRIPTIONAL REGULATORY PROTEIN GABR"/>
    <property type="match status" value="1"/>
</dbReference>
<evidence type="ECO:0000313" key="7">
    <source>
        <dbReference type="EMBL" id="GGM69384.1"/>
    </source>
</evidence>
<dbReference type="SUPFAM" id="SSF53383">
    <property type="entry name" value="PLP-dependent transferases"/>
    <property type="match status" value="1"/>
</dbReference>
<dbReference type="InterPro" id="IPR036390">
    <property type="entry name" value="WH_DNA-bd_sf"/>
</dbReference>
<sequence length="483" mass="51542">MDPLIPPGGRVPGATLAKLLGPWRHGDRSGSVDLAGAVRMLVLDGRLTTGTRLPAERELADALGASRTLVTAAMDRLREEGLVASRRGAGSWVTLPGGAARPGGWWPTPVPDLLDLSCVAPPAPPELAAAVDRARLRVPEHLVTPGYQPLGLTQLRERIAGRYTERGLPTRPDQVLVTNGAQHALAMVLRLLVGPGDRVLMEHPTYPNAIEAVLAAHATPVPVPMAEDGWDADGLAAALRQAAPRMAFLIPDFHNPTGLRMDVAARERLAAALRRTRTPAFVDETLVELDLGEDPVGAPPPFAAFAEDLVVTAGSTSKSFWGGLRIGWVRASTEVVHRLVAARPAMDLGSPVLEQLVVAELLADPEPLLGGRRADFRRQRDVLAEALREHCPGWEFRVPQGGLVLWARLEEPVSTRLAVAAEGVGVRIAPGSRFAVTGSLERHLRLPYSLPANRLVEAAQRLGMARAAIAPRTTAADLPLPVT</sequence>
<accession>A0A8J3FWU4</accession>
<organism evidence="7 8">
    <name type="scientific">Longimycelium tulufanense</name>
    <dbReference type="NCBI Taxonomy" id="907463"/>
    <lineage>
        <taxon>Bacteria</taxon>
        <taxon>Bacillati</taxon>
        <taxon>Actinomycetota</taxon>
        <taxon>Actinomycetes</taxon>
        <taxon>Pseudonocardiales</taxon>
        <taxon>Pseudonocardiaceae</taxon>
        <taxon>Longimycelium</taxon>
    </lineage>
</organism>
<dbReference type="AlphaFoldDB" id="A0A8J3FWU4"/>
<dbReference type="PRINTS" id="PR00035">
    <property type="entry name" value="HTHGNTR"/>
</dbReference>
<dbReference type="GO" id="GO:0030170">
    <property type="term" value="F:pyridoxal phosphate binding"/>
    <property type="evidence" value="ECO:0007669"/>
    <property type="project" value="InterPro"/>
</dbReference>
<keyword evidence="3" id="KW-0805">Transcription regulation</keyword>
<protein>
    <submittedName>
        <fullName evidence="7">GntR family transcriptional regulator</fullName>
    </submittedName>
</protein>
<dbReference type="InterPro" id="IPR004839">
    <property type="entry name" value="Aminotransferase_I/II_large"/>
</dbReference>
<evidence type="ECO:0000256" key="4">
    <source>
        <dbReference type="ARBA" id="ARBA00023125"/>
    </source>
</evidence>
<reference evidence="7" key="2">
    <citation type="submission" date="2020-09" db="EMBL/GenBank/DDBJ databases">
        <authorList>
            <person name="Sun Q."/>
            <person name="Zhou Y."/>
        </authorList>
    </citation>
    <scope>NUCLEOTIDE SEQUENCE</scope>
    <source>
        <strain evidence="7">CGMCC 4.5737</strain>
    </source>
</reference>
<proteinExistence type="inferred from homology"/>
<dbReference type="Proteomes" id="UP000637578">
    <property type="component" value="Unassembled WGS sequence"/>
</dbReference>
<dbReference type="Gene3D" id="3.90.1150.10">
    <property type="entry name" value="Aspartate Aminotransferase, domain 1"/>
    <property type="match status" value="1"/>
</dbReference>
<dbReference type="InterPro" id="IPR000524">
    <property type="entry name" value="Tscrpt_reg_HTH_GntR"/>
</dbReference>
<evidence type="ECO:0000256" key="3">
    <source>
        <dbReference type="ARBA" id="ARBA00023015"/>
    </source>
</evidence>
<name>A0A8J3FWU4_9PSEU</name>
<feature type="domain" description="HTH gntR-type" evidence="6">
    <location>
        <begin position="28"/>
        <end position="96"/>
    </location>
</feature>
<keyword evidence="8" id="KW-1185">Reference proteome</keyword>
<keyword evidence="2" id="KW-0663">Pyridoxal phosphate</keyword>
<dbReference type="Gene3D" id="3.40.640.10">
    <property type="entry name" value="Type I PLP-dependent aspartate aminotransferase-like (Major domain)"/>
    <property type="match status" value="1"/>
</dbReference>
<dbReference type="Pfam" id="PF00392">
    <property type="entry name" value="GntR"/>
    <property type="match status" value="1"/>
</dbReference>
<evidence type="ECO:0000313" key="8">
    <source>
        <dbReference type="Proteomes" id="UP000637578"/>
    </source>
</evidence>
<dbReference type="RefSeq" id="WP_189060377.1">
    <property type="nucleotide sequence ID" value="NZ_BMMK01000024.1"/>
</dbReference>
<evidence type="ECO:0000256" key="2">
    <source>
        <dbReference type="ARBA" id="ARBA00022898"/>
    </source>
</evidence>
<dbReference type="InterPro" id="IPR015422">
    <property type="entry name" value="PyrdxlP-dep_Trfase_small"/>
</dbReference>
<comment type="similarity">
    <text evidence="1">In the C-terminal section; belongs to the class-I pyridoxal-phosphate-dependent aminotransferase family.</text>
</comment>
<dbReference type="InterPro" id="IPR015421">
    <property type="entry name" value="PyrdxlP-dep_Trfase_major"/>
</dbReference>
<keyword evidence="5" id="KW-0804">Transcription</keyword>
<gene>
    <name evidence="7" type="ORF">GCM10012275_44780</name>
</gene>
<dbReference type="InterPro" id="IPR015424">
    <property type="entry name" value="PyrdxlP-dep_Trfase"/>
</dbReference>